<accession>A0A8T1WNX3</accession>
<protein>
    <submittedName>
        <fullName evidence="2">Uncharacterized protein</fullName>
    </submittedName>
</protein>
<comment type="caution">
    <text evidence="2">The sequence shown here is derived from an EMBL/GenBank/DDBJ whole genome shotgun (WGS) entry which is preliminary data.</text>
</comment>
<proteinExistence type="predicted"/>
<evidence type="ECO:0000256" key="1">
    <source>
        <dbReference type="SAM" id="MobiDB-lite"/>
    </source>
</evidence>
<dbReference type="OrthoDB" id="155570at2759"/>
<dbReference type="EMBL" id="JAGDFL010000197">
    <property type="protein sequence ID" value="KAG7395617.1"/>
    <property type="molecule type" value="Genomic_DNA"/>
</dbReference>
<reference evidence="2" key="1">
    <citation type="submission" date="2021-02" db="EMBL/GenBank/DDBJ databases">
        <authorList>
            <person name="Palmer J.M."/>
        </authorList>
    </citation>
    <scope>NUCLEOTIDE SEQUENCE</scope>
    <source>
        <strain evidence="2">SCRP23</strain>
    </source>
</reference>
<keyword evidence="3" id="KW-1185">Reference proteome</keyword>
<organism evidence="2 3">
    <name type="scientific">Phytophthora boehmeriae</name>
    <dbReference type="NCBI Taxonomy" id="109152"/>
    <lineage>
        <taxon>Eukaryota</taxon>
        <taxon>Sar</taxon>
        <taxon>Stramenopiles</taxon>
        <taxon>Oomycota</taxon>
        <taxon>Peronosporomycetes</taxon>
        <taxon>Peronosporales</taxon>
        <taxon>Peronosporaceae</taxon>
        <taxon>Phytophthora</taxon>
    </lineage>
</organism>
<dbReference type="AlphaFoldDB" id="A0A8T1WNX3"/>
<name>A0A8T1WNX3_9STRA</name>
<evidence type="ECO:0000313" key="3">
    <source>
        <dbReference type="Proteomes" id="UP000693981"/>
    </source>
</evidence>
<dbReference type="Proteomes" id="UP000693981">
    <property type="component" value="Unassembled WGS sequence"/>
</dbReference>
<gene>
    <name evidence="2" type="ORF">PHYBOEH_003417</name>
</gene>
<evidence type="ECO:0000313" key="2">
    <source>
        <dbReference type="EMBL" id="KAG7395617.1"/>
    </source>
</evidence>
<feature type="compositionally biased region" description="Basic and acidic residues" evidence="1">
    <location>
        <begin position="190"/>
        <end position="202"/>
    </location>
</feature>
<feature type="region of interest" description="Disordered" evidence="1">
    <location>
        <begin position="178"/>
        <end position="206"/>
    </location>
</feature>
<sequence length="293" mass="32955">MPATAQARESKITFCNEQWTAESARLLLELDEGWVGFHNAEQWQWSDATYDLFVLECRERRWPCNSRDSCVAMLHALRSGAISMKISNALRSPQGFVQWHPHEMRALGLQMSRLTIGKTRVTSWYKQLVLFIDRMHGKDPDYRFGVEGRTIEHFKQRARRYLADSIVKEIEGCDDIESDSSAQSSAVEQQVEKSSRSMREKSSAVVKKSAVKTNAASSVAGEAKKSKEKTVSSAQIAVNAPVQFSLRRSVSLSVDSVEKTSERKSVSFQEIGVETNKTSTGFREVSMSNECGK</sequence>
<feature type="compositionally biased region" description="Low complexity" evidence="1">
    <location>
        <begin position="179"/>
        <end position="189"/>
    </location>
</feature>